<evidence type="ECO:0000313" key="3">
    <source>
        <dbReference type="EMBL" id="CAD5210099.1"/>
    </source>
</evidence>
<evidence type="ECO:0000256" key="2">
    <source>
        <dbReference type="SAM" id="Phobius"/>
    </source>
</evidence>
<protein>
    <submittedName>
        <fullName evidence="3">Uncharacterized protein</fullName>
    </submittedName>
</protein>
<dbReference type="EMBL" id="CAJFCW020000002">
    <property type="protein sequence ID" value="CAG9090677.1"/>
    <property type="molecule type" value="Genomic_DNA"/>
</dbReference>
<accession>A0A811K4R8</accession>
<comment type="caution">
    <text evidence="3">The sequence shown here is derived from an EMBL/GenBank/DDBJ whole genome shotgun (WGS) entry which is preliminary data.</text>
</comment>
<gene>
    <name evidence="3" type="ORF">BOKJ2_LOCUS3018</name>
</gene>
<keyword evidence="2" id="KW-0812">Transmembrane</keyword>
<sequence length="235" mass="27063">MGIAKYIAGDSDRRIDACGIRRQKYNVFKNKLRDAFDEHGHDNMRNLIIDDDLQNQVKNTMIKLQSVLFILNSMNLQGELSGLVGKTSELYDEIGRATKGSDEFTVSNIKFPVYDDTAFDLIFGSANKDEEVSISNVQELKHAFSQKMNQFMEEANKLLEEYRTVMDDLKTVRLLNNQTEILDKIVESSNHTQQNVLQEIKRQSKIDEQRRKYVVLCAFICAAAGIFLIWLLKRN</sequence>
<organism evidence="3 4">
    <name type="scientific">Bursaphelenchus okinawaensis</name>
    <dbReference type="NCBI Taxonomy" id="465554"/>
    <lineage>
        <taxon>Eukaryota</taxon>
        <taxon>Metazoa</taxon>
        <taxon>Ecdysozoa</taxon>
        <taxon>Nematoda</taxon>
        <taxon>Chromadorea</taxon>
        <taxon>Rhabditida</taxon>
        <taxon>Tylenchina</taxon>
        <taxon>Tylenchomorpha</taxon>
        <taxon>Aphelenchoidea</taxon>
        <taxon>Aphelenchoididae</taxon>
        <taxon>Bursaphelenchus</taxon>
    </lineage>
</organism>
<proteinExistence type="predicted"/>
<evidence type="ECO:0000313" key="4">
    <source>
        <dbReference type="Proteomes" id="UP000614601"/>
    </source>
</evidence>
<evidence type="ECO:0000256" key="1">
    <source>
        <dbReference type="SAM" id="Coils"/>
    </source>
</evidence>
<dbReference type="Proteomes" id="UP000614601">
    <property type="component" value="Unassembled WGS sequence"/>
</dbReference>
<dbReference type="AlphaFoldDB" id="A0A811K4R8"/>
<feature type="coiled-coil region" evidence="1">
    <location>
        <begin position="141"/>
        <end position="172"/>
    </location>
</feature>
<dbReference type="OrthoDB" id="10065749at2759"/>
<reference evidence="3" key="1">
    <citation type="submission" date="2020-09" db="EMBL/GenBank/DDBJ databases">
        <authorList>
            <person name="Kikuchi T."/>
        </authorList>
    </citation>
    <scope>NUCLEOTIDE SEQUENCE</scope>
    <source>
        <strain evidence="3">SH1</strain>
    </source>
</reference>
<feature type="transmembrane region" description="Helical" evidence="2">
    <location>
        <begin position="213"/>
        <end position="232"/>
    </location>
</feature>
<dbReference type="EMBL" id="CAJFDH010000002">
    <property type="protein sequence ID" value="CAD5210099.1"/>
    <property type="molecule type" value="Genomic_DNA"/>
</dbReference>
<keyword evidence="2" id="KW-0472">Membrane</keyword>
<keyword evidence="1" id="KW-0175">Coiled coil</keyword>
<keyword evidence="4" id="KW-1185">Reference proteome</keyword>
<name>A0A811K4R8_9BILA</name>
<keyword evidence="2" id="KW-1133">Transmembrane helix</keyword>
<dbReference type="Proteomes" id="UP000783686">
    <property type="component" value="Unassembled WGS sequence"/>
</dbReference>